<dbReference type="PANTHER" id="PTHR22916:SF3">
    <property type="entry name" value="UDP-GLCNAC:BETAGAL BETA-1,3-N-ACETYLGLUCOSAMINYLTRANSFERASE-LIKE PROTEIN 1"/>
    <property type="match status" value="1"/>
</dbReference>
<dbReference type="Pfam" id="PF00535">
    <property type="entry name" value="Glycos_transf_2"/>
    <property type="match status" value="1"/>
</dbReference>
<gene>
    <name evidence="2" type="ORF">INF30_09270</name>
</gene>
<dbReference type="Proteomes" id="UP000758652">
    <property type="component" value="Unassembled WGS sequence"/>
</dbReference>
<reference evidence="2 3" key="1">
    <citation type="submission" date="2020-10" db="EMBL/GenBank/DDBJ databases">
        <title>ChiBAC.</title>
        <authorList>
            <person name="Zenner C."/>
            <person name="Hitch T.C.A."/>
            <person name="Clavel T."/>
        </authorList>
    </citation>
    <scope>NUCLEOTIDE SEQUENCE [LARGE SCALE GENOMIC DNA]</scope>
    <source>
        <strain evidence="2 3">DSM 108991</strain>
    </source>
</reference>
<dbReference type="CDD" id="cd00761">
    <property type="entry name" value="Glyco_tranf_GTA_type"/>
    <property type="match status" value="1"/>
</dbReference>
<dbReference type="Gene3D" id="3.90.550.10">
    <property type="entry name" value="Spore Coat Polysaccharide Biosynthesis Protein SpsA, Chain A"/>
    <property type="match status" value="1"/>
</dbReference>
<feature type="domain" description="Glycosyltransferase 2-like" evidence="1">
    <location>
        <begin position="6"/>
        <end position="135"/>
    </location>
</feature>
<dbReference type="EMBL" id="JADCKL010000006">
    <property type="protein sequence ID" value="MBE5063454.1"/>
    <property type="molecule type" value="Genomic_DNA"/>
</dbReference>
<dbReference type="PANTHER" id="PTHR22916">
    <property type="entry name" value="GLYCOSYLTRANSFERASE"/>
    <property type="match status" value="1"/>
</dbReference>
<dbReference type="InterPro" id="IPR001173">
    <property type="entry name" value="Glyco_trans_2-like"/>
</dbReference>
<dbReference type="SUPFAM" id="SSF53448">
    <property type="entry name" value="Nucleotide-diphospho-sugar transferases"/>
    <property type="match status" value="1"/>
</dbReference>
<protein>
    <submittedName>
        <fullName evidence="2">Glycosyltransferase family 2 protein</fullName>
    </submittedName>
</protein>
<accession>A0ABR9RKG0</accession>
<keyword evidence="3" id="KW-1185">Reference proteome</keyword>
<dbReference type="InterPro" id="IPR029044">
    <property type="entry name" value="Nucleotide-diphossugar_trans"/>
</dbReference>
<evidence type="ECO:0000313" key="2">
    <source>
        <dbReference type="EMBL" id="MBE5063454.1"/>
    </source>
</evidence>
<dbReference type="RefSeq" id="WP_226394994.1">
    <property type="nucleotide sequence ID" value="NZ_JADCKL010000006.1"/>
</dbReference>
<proteinExistence type="predicted"/>
<organism evidence="2 3">
    <name type="scientific">Claveliimonas monacensis</name>
    <dbReference type="NCBI Taxonomy" id="2779351"/>
    <lineage>
        <taxon>Bacteria</taxon>
        <taxon>Bacillati</taxon>
        <taxon>Bacillota</taxon>
        <taxon>Clostridia</taxon>
        <taxon>Lachnospirales</taxon>
        <taxon>Lachnospiraceae</taxon>
        <taxon>Claveliimonas</taxon>
    </lineage>
</organism>
<name>A0ABR9RKG0_9FIRM</name>
<sequence>MDPFFSVIIPVYNAEKYLDESIGSVLKQTFKNYEVILVNDGSNDKSADICDKYGKEYPQIITVLHKENQGQISARFEGLKIAKGKYISYLDADDYLRVDALEQVYKTIETKSPEIIIFQWQRVKMNGELIPEKANNLFKDGEICKADLFKKMLDTSLLNTMCLKICKSDLFDVNADYKQFYDVRHGEDLLQSLDLVSKAEKIYYLEKQLYFYRFNPDSITNKNNKMKYTALNRVFPVLYKYIGIMGGNIEDNILLFFKGGLVSLWESLFALFRGRETRAEWQEGLGVIYSYDVVKKSKSYLCQIKIPKYMKIGLKLFYLKYWKLLTCYLAAIEFIKFGIRRTGLYDIYQSVFKK</sequence>
<evidence type="ECO:0000313" key="3">
    <source>
        <dbReference type="Proteomes" id="UP000758652"/>
    </source>
</evidence>
<comment type="caution">
    <text evidence="2">The sequence shown here is derived from an EMBL/GenBank/DDBJ whole genome shotgun (WGS) entry which is preliminary data.</text>
</comment>
<evidence type="ECO:0000259" key="1">
    <source>
        <dbReference type="Pfam" id="PF00535"/>
    </source>
</evidence>